<evidence type="ECO:0000256" key="9">
    <source>
        <dbReference type="ARBA" id="ARBA00023136"/>
    </source>
</evidence>
<dbReference type="KEGG" id="auh:AWM75_00035"/>
<evidence type="ECO:0000259" key="11">
    <source>
        <dbReference type="Pfam" id="PF02687"/>
    </source>
</evidence>
<accession>A0A0X8FJL1</accession>
<evidence type="ECO:0000256" key="10">
    <source>
        <dbReference type="ARBA" id="ARBA00024973"/>
    </source>
</evidence>
<dbReference type="InterPro" id="IPR003838">
    <property type="entry name" value="ABC3_permease_C"/>
</dbReference>
<evidence type="ECO:0000313" key="13">
    <source>
        <dbReference type="Proteomes" id="UP000062260"/>
    </source>
</evidence>
<dbReference type="Proteomes" id="UP000062260">
    <property type="component" value="Chromosome"/>
</dbReference>
<evidence type="ECO:0000256" key="5">
    <source>
        <dbReference type="ARBA" id="ARBA00022448"/>
    </source>
</evidence>
<sequence>MFLAIKEMKKEKARFLLIISIFVLISYLVYFLVGLANGLAVDNRTAVDQWDASHIILADGTNNNISSSMINQDQLDQDLAGLDYHLLNLSRSAAYINGKETDSNTINITLIGMDDTSEFFPQVIEGDLPAADNEALASASLKLEEGMAVGDELQLSMSGTSFKIVGFTEDYKYNVSPVIYTSLPAASMSAIINPPGGATSGQPTPAKADFAGPDRVSAALVNFSEADSDRITDLEEKYDVITKADFIKEIPGYYAQLLTFGLMISFLIVIAAIVLGVFLYIVTIQKKDIFGIMKIQGISNRYISKSVIVQTFLVSLTGITLGLILTYATEYFLPASVPFRSNIIYYLVISALMLVTSQIGAFFSVRSVSNIDPLAVI</sequence>
<dbReference type="GO" id="GO:0005886">
    <property type="term" value="C:plasma membrane"/>
    <property type="evidence" value="ECO:0007669"/>
    <property type="project" value="UniProtKB-SubCell"/>
</dbReference>
<protein>
    <recommendedName>
        <fullName evidence="4">Putative hemin transport system permease protein HrtB</fullName>
    </recommendedName>
</protein>
<evidence type="ECO:0000256" key="6">
    <source>
        <dbReference type="ARBA" id="ARBA00022475"/>
    </source>
</evidence>
<keyword evidence="13" id="KW-1185">Reference proteome</keyword>
<reference evidence="12 13" key="1">
    <citation type="journal article" date="2016" name="Genome Announc.">
        <title>Complete Genome Sequences of Aerococcus christensenii CCUG 28831T, Aerococcus sanguinicola CCUG 43001T, Aerococcus urinae CCUG 36881T, Aerococcus urinaeequi CCUG 28094T, Aerococcus urinaehominis CCUG 42038 BT, and Aerococcus viridans CCUG 4311T.</title>
        <authorList>
            <person name="Carkaci D."/>
            <person name="Dargis R."/>
            <person name="Nielsen X.C."/>
            <person name="Skovgaard O."/>
            <person name="Fuursted K."/>
            <person name="Christensen J.J."/>
        </authorList>
    </citation>
    <scope>NUCLEOTIDE SEQUENCE [LARGE SCALE GENOMIC DNA]</scope>
    <source>
        <strain evidence="12 13">CCUG42038B</strain>
    </source>
</reference>
<keyword evidence="8" id="KW-1133">Transmembrane helix</keyword>
<dbReference type="EMBL" id="CP014163">
    <property type="protein sequence ID" value="AMB98475.1"/>
    <property type="molecule type" value="Genomic_DNA"/>
</dbReference>
<comment type="function">
    <text evidence="10">Part of the ABC transporter complex hrt involved in hemin import. Responsible for the translocation of the substrate across the membrane.</text>
</comment>
<reference evidence="13" key="2">
    <citation type="submission" date="2016-01" db="EMBL/GenBank/DDBJ databases">
        <title>Six Aerococcus type strain genome sequencing and assembly using PacBio and Illumina Hiseq.</title>
        <authorList>
            <person name="Carkaci D."/>
            <person name="Dargis R."/>
            <person name="Nielsen X.C."/>
            <person name="Skovgaard O."/>
            <person name="Fuursted K."/>
            <person name="Christensen J.J."/>
        </authorList>
    </citation>
    <scope>NUCLEOTIDE SEQUENCE [LARGE SCALE GENOMIC DNA]</scope>
    <source>
        <strain evidence="13">CCUG42038B</strain>
    </source>
</reference>
<evidence type="ECO:0000256" key="4">
    <source>
        <dbReference type="ARBA" id="ARBA00016962"/>
    </source>
</evidence>
<keyword evidence="5" id="KW-0813">Transport</keyword>
<gene>
    <name evidence="12" type="ORF">AWM75_00035</name>
</gene>
<comment type="similarity">
    <text evidence="2">Belongs to the ABC-4 integral membrane protein family. HrtB subfamily.</text>
</comment>
<organism evidence="12 13">
    <name type="scientific">Aerococcus urinaehominis</name>
    <dbReference type="NCBI Taxonomy" id="128944"/>
    <lineage>
        <taxon>Bacteria</taxon>
        <taxon>Bacillati</taxon>
        <taxon>Bacillota</taxon>
        <taxon>Bacilli</taxon>
        <taxon>Lactobacillales</taxon>
        <taxon>Aerococcaceae</taxon>
        <taxon>Aerococcus</taxon>
    </lineage>
</organism>
<dbReference type="RefSeq" id="WP_067977134.1">
    <property type="nucleotide sequence ID" value="NZ_CP014163.1"/>
</dbReference>
<evidence type="ECO:0000256" key="2">
    <source>
        <dbReference type="ARBA" id="ARBA00008697"/>
    </source>
</evidence>
<evidence type="ECO:0000256" key="3">
    <source>
        <dbReference type="ARBA" id="ARBA00011131"/>
    </source>
</evidence>
<evidence type="ECO:0000256" key="1">
    <source>
        <dbReference type="ARBA" id="ARBA00004651"/>
    </source>
</evidence>
<evidence type="ECO:0000313" key="12">
    <source>
        <dbReference type="EMBL" id="AMB98475.1"/>
    </source>
</evidence>
<comment type="subunit">
    <text evidence="3">The complex is composed of two ATP-binding proteins (HrtA), two transmembrane proteins (HrtB) and a solute-binding protein.</text>
</comment>
<dbReference type="STRING" id="128944.AWM75_00035"/>
<dbReference type="InterPro" id="IPR051125">
    <property type="entry name" value="ABC-4/HrtB_transporter"/>
</dbReference>
<keyword evidence="7" id="KW-0812">Transmembrane</keyword>
<dbReference type="PANTHER" id="PTHR43738:SF1">
    <property type="entry name" value="HEMIN TRANSPORT SYSTEM PERMEASE PROTEIN HRTB-RELATED"/>
    <property type="match status" value="1"/>
</dbReference>
<evidence type="ECO:0000256" key="7">
    <source>
        <dbReference type="ARBA" id="ARBA00022692"/>
    </source>
</evidence>
<comment type="subcellular location">
    <subcellularLocation>
        <location evidence="1">Cell membrane</location>
        <topology evidence="1">Multi-pass membrane protein</topology>
    </subcellularLocation>
</comment>
<dbReference type="PANTHER" id="PTHR43738">
    <property type="entry name" value="ABC TRANSPORTER, MEMBRANE PROTEIN"/>
    <property type="match status" value="1"/>
</dbReference>
<keyword evidence="6" id="KW-1003">Cell membrane</keyword>
<evidence type="ECO:0000256" key="8">
    <source>
        <dbReference type="ARBA" id="ARBA00022989"/>
    </source>
</evidence>
<name>A0A0X8FJL1_9LACT</name>
<keyword evidence="9" id="KW-0472">Membrane</keyword>
<dbReference type="OrthoDB" id="384327at2"/>
<dbReference type="Pfam" id="PF02687">
    <property type="entry name" value="FtsX"/>
    <property type="match status" value="1"/>
</dbReference>
<proteinExistence type="inferred from homology"/>
<feature type="domain" description="ABC3 transporter permease C-terminal" evidence="11">
    <location>
        <begin position="262"/>
        <end position="373"/>
    </location>
</feature>
<dbReference type="AlphaFoldDB" id="A0A0X8FJL1"/>